<feature type="coiled-coil region" evidence="1">
    <location>
        <begin position="95"/>
        <end position="129"/>
    </location>
</feature>
<keyword evidence="2" id="KW-1133">Transmembrane helix</keyword>
<gene>
    <name evidence="3" type="ORF">AMATHDRAFT_67867</name>
</gene>
<name>A0A2A9NBD9_9AGAR</name>
<sequence>MSVKNATLSTFSPVTYVRMVAVVSLVVSLCSGVGYWQSGKKRKQKDQELQELEKRKDVEIEGLRHNLTETRAHLQANEDAMMALKGQIDRLRGSVIEAHRQSQDLHIEAEKLKEQVRAREEQGQAWKRELDTTKDKYKQTQDLLNTRSSELKAAQTFLMTTDKLSNVDVIKLVEALNAEILQTSALVADAFQFEAKAENGYEVSEELDEVLERATEIVGRRMVRLLTSAEHKEDPILVQIAIQAGLCAYAHWIISSWYFQGIENEQIQCTQ</sequence>
<dbReference type="AlphaFoldDB" id="A0A2A9NBD9"/>
<dbReference type="Proteomes" id="UP000242287">
    <property type="component" value="Unassembled WGS sequence"/>
</dbReference>
<evidence type="ECO:0000313" key="3">
    <source>
        <dbReference type="EMBL" id="PFH47368.1"/>
    </source>
</evidence>
<keyword evidence="2" id="KW-0812">Transmembrane</keyword>
<keyword evidence="2" id="KW-0472">Membrane</keyword>
<evidence type="ECO:0000256" key="1">
    <source>
        <dbReference type="SAM" id="Coils"/>
    </source>
</evidence>
<feature type="transmembrane region" description="Helical" evidence="2">
    <location>
        <begin position="16"/>
        <end position="36"/>
    </location>
</feature>
<protein>
    <submittedName>
        <fullName evidence="3">Uncharacterized protein</fullName>
    </submittedName>
</protein>
<reference evidence="3 4" key="1">
    <citation type="submission" date="2014-02" db="EMBL/GenBank/DDBJ databases">
        <title>Transposable element dynamics among asymbiotic and ectomycorrhizal Amanita fungi.</title>
        <authorList>
            <consortium name="DOE Joint Genome Institute"/>
            <person name="Hess J."/>
            <person name="Skrede I."/>
            <person name="Wolfe B."/>
            <person name="LaButti K."/>
            <person name="Ohm R.A."/>
            <person name="Grigoriev I.V."/>
            <person name="Pringle A."/>
        </authorList>
    </citation>
    <scope>NUCLEOTIDE SEQUENCE [LARGE SCALE GENOMIC DNA]</scope>
    <source>
        <strain evidence="3 4">SKay4041</strain>
    </source>
</reference>
<organism evidence="3 4">
    <name type="scientific">Amanita thiersii Skay4041</name>
    <dbReference type="NCBI Taxonomy" id="703135"/>
    <lineage>
        <taxon>Eukaryota</taxon>
        <taxon>Fungi</taxon>
        <taxon>Dikarya</taxon>
        <taxon>Basidiomycota</taxon>
        <taxon>Agaricomycotina</taxon>
        <taxon>Agaricomycetes</taxon>
        <taxon>Agaricomycetidae</taxon>
        <taxon>Agaricales</taxon>
        <taxon>Pluteineae</taxon>
        <taxon>Amanitaceae</taxon>
        <taxon>Amanita</taxon>
    </lineage>
</organism>
<keyword evidence="1" id="KW-0175">Coiled coil</keyword>
<accession>A0A2A9NBD9</accession>
<proteinExistence type="predicted"/>
<evidence type="ECO:0000256" key="2">
    <source>
        <dbReference type="SAM" id="Phobius"/>
    </source>
</evidence>
<dbReference type="EMBL" id="KZ302115">
    <property type="protein sequence ID" value="PFH47368.1"/>
    <property type="molecule type" value="Genomic_DNA"/>
</dbReference>
<keyword evidence="4" id="KW-1185">Reference proteome</keyword>
<evidence type="ECO:0000313" key="4">
    <source>
        <dbReference type="Proteomes" id="UP000242287"/>
    </source>
</evidence>
<dbReference type="OrthoDB" id="3222645at2759"/>